<name>A0A423VT61_9PEZI</name>
<dbReference type="EMBL" id="LKEA01000041">
    <property type="protein sequence ID" value="ROV94268.1"/>
    <property type="molecule type" value="Genomic_DNA"/>
</dbReference>
<dbReference type="OrthoDB" id="2687876at2759"/>
<evidence type="ECO:0000313" key="2">
    <source>
        <dbReference type="Proteomes" id="UP000283895"/>
    </source>
</evidence>
<proteinExistence type="predicted"/>
<dbReference type="SUPFAM" id="SSF56112">
    <property type="entry name" value="Protein kinase-like (PK-like)"/>
    <property type="match status" value="1"/>
</dbReference>
<dbReference type="Proteomes" id="UP000283895">
    <property type="component" value="Unassembled WGS sequence"/>
</dbReference>
<dbReference type="InterPro" id="IPR011009">
    <property type="entry name" value="Kinase-like_dom_sf"/>
</dbReference>
<evidence type="ECO:0008006" key="3">
    <source>
        <dbReference type="Google" id="ProtNLM"/>
    </source>
</evidence>
<reference evidence="1 2" key="1">
    <citation type="submission" date="2015-09" db="EMBL/GenBank/DDBJ databases">
        <title>Host preference determinants of Valsa canker pathogens revealed by comparative genomics.</title>
        <authorList>
            <person name="Yin Z."/>
            <person name="Huang L."/>
        </authorList>
    </citation>
    <scope>NUCLEOTIDE SEQUENCE [LARGE SCALE GENOMIC DNA]</scope>
    <source>
        <strain evidence="1 2">03-1</strain>
    </source>
</reference>
<sequence>MNTRAKPTVVLQEILATDNGKHPCIMRLLVKEARDYTEKQAIKYIRVEDGALPEGWQNPWVPLYQTLPPLPSGIWNVADLHKPREGSELAYSNLKTIRWHQTVQPWHDTTVDYFDLNKELLLPFMHAKHCRADTLWLVKHDLFGPQFVLMKIAETPNDMERIARETEVYCAIRGTSIAPVFLGHIREEGRIIGFLVEYLQDCTHPDGKDYDACKVALGRLHSNGYLHGDAHAGNFLLQPDGTALLIDFEFSQRCGDIAKFEQEQEELRQELVPEQDGTLKLGLHA</sequence>
<keyword evidence="2" id="KW-1185">Reference proteome</keyword>
<evidence type="ECO:0000313" key="1">
    <source>
        <dbReference type="EMBL" id="ROV94268.1"/>
    </source>
</evidence>
<gene>
    <name evidence="1" type="ORF">VMCG_08622</name>
</gene>
<accession>A0A423VT61</accession>
<comment type="caution">
    <text evidence="1">The sequence shown here is derived from an EMBL/GenBank/DDBJ whole genome shotgun (WGS) entry which is preliminary data.</text>
</comment>
<dbReference type="Gene3D" id="1.10.510.10">
    <property type="entry name" value="Transferase(Phosphotransferase) domain 1"/>
    <property type="match status" value="1"/>
</dbReference>
<organism evidence="1 2">
    <name type="scientific">Cytospora schulzeri</name>
    <dbReference type="NCBI Taxonomy" id="448051"/>
    <lineage>
        <taxon>Eukaryota</taxon>
        <taxon>Fungi</taxon>
        <taxon>Dikarya</taxon>
        <taxon>Ascomycota</taxon>
        <taxon>Pezizomycotina</taxon>
        <taxon>Sordariomycetes</taxon>
        <taxon>Sordariomycetidae</taxon>
        <taxon>Diaporthales</taxon>
        <taxon>Cytosporaceae</taxon>
        <taxon>Cytospora</taxon>
    </lineage>
</organism>
<dbReference type="AlphaFoldDB" id="A0A423VT61"/>
<protein>
    <recommendedName>
        <fullName evidence="3">Protein kinase domain-containing protein</fullName>
    </recommendedName>
</protein>